<dbReference type="Proteomes" id="UP000183015">
    <property type="component" value="Unassembled WGS sequence"/>
</dbReference>
<reference evidence="11" key="1">
    <citation type="submission" date="2016-10" db="EMBL/GenBank/DDBJ databases">
        <authorList>
            <person name="Varghese N."/>
        </authorList>
    </citation>
    <scope>NUCLEOTIDE SEQUENCE [LARGE SCALE GENOMIC DNA]</scope>
    <source>
        <strain evidence="11">DSM 45096 / BCRC 16803 / CGMCC 4.1857 / CIP 109030 / JCM 12277 / KCTC 19219 / NBRC 100920 / 33214</strain>
    </source>
</reference>
<sequence length="475" mass="47571">MTSAAPARPVAAPDREPLAGPAVLGVLAFSGVAATLVQTSIVPLLPALPRLTGSSPTDVGWLVTATLLAGAVATPLLGRAGDQFGRRRMMLLSLALLTVGSVACALTSDLGLLVAARAVQGAGAGVIPLAISLLRTRLPRERVGSGVALMSSTVGIGAALGLPLAALLVQRFDWHWMFWATSALAAAALAGVALAVPADRPPVAGRGGARFDWLGAVGLSAALTALLLAVSQGNAWGWGSARLLGCAAAAALLLVLWGHRQLRTEQPLVDLRQTARRAVLLPHLAALLAGFSFYANSLVTVQLVQEPRGTGFGLGLSVAAAGLCLLPSGLVMVAFAPVSARFSRARGPRATLAVGSAVIALGYVLRIADSRALSAVLLGSAVVSVGTALVYSALPLLVMAAVPAADTAAANGMNVLMRTIGQALCSAVVAQALSGGTLRGYQTAFSLAGTVALVACAGSALLPGRAPLPGKDGPA</sequence>
<feature type="transmembrane region" description="Helical" evidence="8">
    <location>
        <begin position="440"/>
        <end position="462"/>
    </location>
</feature>
<comment type="subcellular location">
    <subcellularLocation>
        <location evidence="1">Cell membrane</location>
        <topology evidence="1">Multi-pass membrane protein</topology>
    </subcellularLocation>
</comment>
<dbReference type="EMBL" id="FOAZ01000014">
    <property type="protein sequence ID" value="SEL84679.1"/>
    <property type="molecule type" value="Genomic_DNA"/>
</dbReference>
<keyword evidence="2" id="KW-0813">Transport</keyword>
<keyword evidence="5 8" id="KW-1133">Transmembrane helix</keyword>
<dbReference type="GO" id="GO:0046677">
    <property type="term" value="P:response to antibiotic"/>
    <property type="evidence" value="ECO:0007669"/>
    <property type="project" value="UniProtKB-KW"/>
</dbReference>
<dbReference type="PROSITE" id="PS50850">
    <property type="entry name" value="MFS"/>
    <property type="match status" value="1"/>
</dbReference>
<dbReference type="PANTHER" id="PTHR42718">
    <property type="entry name" value="MAJOR FACILITATOR SUPERFAMILY MULTIDRUG TRANSPORTER MFSC"/>
    <property type="match status" value="1"/>
</dbReference>
<dbReference type="OrthoDB" id="4484751at2"/>
<evidence type="ECO:0000313" key="11">
    <source>
        <dbReference type="Proteomes" id="UP000183015"/>
    </source>
</evidence>
<feature type="transmembrane region" description="Helical" evidence="8">
    <location>
        <begin position="59"/>
        <end position="77"/>
    </location>
</feature>
<evidence type="ECO:0000256" key="2">
    <source>
        <dbReference type="ARBA" id="ARBA00022448"/>
    </source>
</evidence>
<accession>A0A1H7TJK8</accession>
<keyword evidence="4 8" id="KW-0812">Transmembrane</keyword>
<evidence type="ECO:0000256" key="3">
    <source>
        <dbReference type="ARBA" id="ARBA00022475"/>
    </source>
</evidence>
<organism evidence="10 11">
    <name type="scientific">Streptacidiphilus jiangxiensis</name>
    <dbReference type="NCBI Taxonomy" id="235985"/>
    <lineage>
        <taxon>Bacteria</taxon>
        <taxon>Bacillati</taxon>
        <taxon>Actinomycetota</taxon>
        <taxon>Actinomycetes</taxon>
        <taxon>Kitasatosporales</taxon>
        <taxon>Streptomycetaceae</taxon>
        <taxon>Streptacidiphilus</taxon>
    </lineage>
</organism>
<dbReference type="InterPro" id="IPR036259">
    <property type="entry name" value="MFS_trans_sf"/>
</dbReference>
<feature type="transmembrane region" description="Helical" evidence="8">
    <location>
        <begin position="374"/>
        <end position="403"/>
    </location>
</feature>
<feature type="transmembrane region" description="Helical" evidence="8">
    <location>
        <begin position="210"/>
        <end position="230"/>
    </location>
</feature>
<name>A0A1H7TJK8_STRJI</name>
<feature type="transmembrane region" description="Helical" evidence="8">
    <location>
        <begin position="89"/>
        <end position="108"/>
    </location>
</feature>
<evidence type="ECO:0000256" key="6">
    <source>
        <dbReference type="ARBA" id="ARBA00023136"/>
    </source>
</evidence>
<keyword evidence="11" id="KW-1185">Reference proteome</keyword>
<keyword evidence="6 8" id="KW-0472">Membrane</keyword>
<evidence type="ECO:0000256" key="5">
    <source>
        <dbReference type="ARBA" id="ARBA00022989"/>
    </source>
</evidence>
<feature type="domain" description="Major facilitator superfamily (MFS) profile" evidence="9">
    <location>
        <begin position="23"/>
        <end position="467"/>
    </location>
</feature>
<evidence type="ECO:0000256" key="7">
    <source>
        <dbReference type="ARBA" id="ARBA00023251"/>
    </source>
</evidence>
<keyword evidence="7" id="KW-0046">Antibiotic resistance</keyword>
<dbReference type="RefSeq" id="WP_042460282.1">
    <property type="nucleotide sequence ID" value="NZ_BBPN01000067.1"/>
</dbReference>
<feature type="transmembrane region" description="Helical" evidence="8">
    <location>
        <begin position="236"/>
        <end position="257"/>
    </location>
</feature>
<evidence type="ECO:0000256" key="1">
    <source>
        <dbReference type="ARBA" id="ARBA00004651"/>
    </source>
</evidence>
<dbReference type="GO" id="GO:0022857">
    <property type="term" value="F:transmembrane transporter activity"/>
    <property type="evidence" value="ECO:0007669"/>
    <property type="project" value="InterPro"/>
</dbReference>
<evidence type="ECO:0000256" key="8">
    <source>
        <dbReference type="SAM" id="Phobius"/>
    </source>
</evidence>
<evidence type="ECO:0000256" key="4">
    <source>
        <dbReference type="ARBA" id="ARBA00022692"/>
    </source>
</evidence>
<gene>
    <name evidence="10" type="ORF">SAMN05414137_11410</name>
</gene>
<feature type="transmembrane region" description="Helical" evidence="8">
    <location>
        <begin position="146"/>
        <end position="170"/>
    </location>
</feature>
<dbReference type="GO" id="GO:0005886">
    <property type="term" value="C:plasma membrane"/>
    <property type="evidence" value="ECO:0007669"/>
    <property type="project" value="UniProtKB-SubCell"/>
</dbReference>
<dbReference type="Gene3D" id="1.20.1250.20">
    <property type="entry name" value="MFS general substrate transporter like domains"/>
    <property type="match status" value="2"/>
</dbReference>
<dbReference type="PANTHER" id="PTHR42718:SF46">
    <property type="entry name" value="BLR6921 PROTEIN"/>
    <property type="match status" value="1"/>
</dbReference>
<dbReference type="Pfam" id="PF07690">
    <property type="entry name" value="MFS_1"/>
    <property type="match status" value="1"/>
</dbReference>
<evidence type="ECO:0000259" key="9">
    <source>
        <dbReference type="PROSITE" id="PS50850"/>
    </source>
</evidence>
<feature type="transmembrane region" description="Helical" evidence="8">
    <location>
        <begin position="350"/>
        <end position="368"/>
    </location>
</feature>
<feature type="transmembrane region" description="Helical" evidence="8">
    <location>
        <begin position="18"/>
        <end position="39"/>
    </location>
</feature>
<dbReference type="AlphaFoldDB" id="A0A1H7TJK8"/>
<protein>
    <submittedName>
        <fullName evidence="10">Major Facilitator Superfamily protein</fullName>
    </submittedName>
</protein>
<dbReference type="InterPro" id="IPR020846">
    <property type="entry name" value="MFS_dom"/>
</dbReference>
<feature type="transmembrane region" description="Helical" evidence="8">
    <location>
        <begin position="315"/>
        <end position="338"/>
    </location>
</feature>
<feature type="transmembrane region" description="Helical" evidence="8">
    <location>
        <begin position="114"/>
        <end position="134"/>
    </location>
</feature>
<feature type="transmembrane region" description="Helical" evidence="8">
    <location>
        <begin position="278"/>
        <end position="295"/>
    </location>
</feature>
<proteinExistence type="predicted"/>
<dbReference type="SUPFAM" id="SSF103473">
    <property type="entry name" value="MFS general substrate transporter"/>
    <property type="match status" value="1"/>
</dbReference>
<feature type="transmembrane region" description="Helical" evidence="8">
    <location>
        <begin position="176"/>
        <end position="198"/>
    </location>
</feature>
<keyword evidence="3" id="KW-1003">Cell membrane</keyword>
<dbReference type="STRING" id="235985.SAMN05414137_11410"/>
<evidence type="ECO:0000313" key="10">
    <source>
        <dbReference type="EMBL" id="SEL84679.1"/>
    </source>
</evidence>
<dbReference type="eggNOG" id="COG2814">
    <property type="taxonomic scope" value="Bacteria"/>
</dbReference>
<dbReference type="InterPro" id="IPR011701">
    <property type="entry name" value="MFS"/>
</dbReference>